<dbReference type="Pfam" id="PF16197">
    <property type="entry name" value="KAsynt_C_assoc"/>
    <property type="match status" value="1"/>
</dbReference>
<dbReference type="RefSeq" id="WP_306420990.1">
    <property type="nucleotide sequence ID" value="NZ_JACVQF010000230.1"/>
</dbReference>
<evidence type="ECO:0000259" key="4">
    <source>
        <dbReference type="PROSITE" id="PS52004"/>
    </source>
</evidence>
<dbReference type="Gene3D" id="3.30.70.3290">
    <property type="match status" value="1"/>
</dbReference>
<feature type="domain" description="Ketosynthase family 3 (KS3)" evidence="4">
    <location>
        <begin position="30"/>
        <end position="452"/>
    </location>
</feature>
<dbReference type="InterPro" id="IPR014031">
    <property type="entry name" value="Ketoacyl_synth_C"/>
</dbReference>
<dbReference type="InterPro" id="IPR016039">
    <property type="entry name" value="Thiolase-like"/>
</dbReference>
<dbReference type="GO" id="GO:0006633">
    <property type="term" value="P:fatty acid biosynthetic process"/>
    <property type="evidence" value="ECO:0007669"/>
    <property type="project" value="TreeGrafter"/>
</dbReference>
<dbReference type="InterPro" id="IPR032821">
    <property type="entry name" value="PKS_assoc"/>
</dbReference>
<dbReference type="EMBL" id="JACVQF010000230">
    <property type="protein sequence ID" value="MBD0424110.1"/>
    <property type="molecule type" value="Genomic_DNA"/>
</dbReference>
<dbReference type="GO" id="GO:0031177">
    <property type="term" value="F:phosphopantetheine binding"/>
    <property type="evidence" value="ECO:0007669"/>
    <property type="project" value="UniProtKB-ARBA"/>
</dbReference>
<keyword evidence="6" id="KW-1185">Reference proteome</keyword>
<evidence type="ECO:0000313" key="5">
    <source>
        <dbReference type="EMBL" id="MBD0424110.1"/>
    </source>
</evidence>
<dbReference type="PROSITE" id="PS52004">
    <property type="entry name" value="KS3_2"/>
    <property type="match status" value="1"/>
</dbReference>
<dbReference type="Gene3D" id="3.40.47.10">
    <property type="match status" value="1"/>
</dbReference>
<dbReference type="InterPro" id="IPR014030">
    <property type="entry name" value="Ketoacyl_synth_N"/>
</dbReference>
<proteinExistence type="predicted"/>
<keyword evidence="2" id="KW-0511">Multifunctional enzyme</keyword>
<dbReference type="Proteomes" id="UP000621210">
    <property type="component" value="Unassembled WGS sequence"/>
</dbReference>
<organism evidence="5 6">
    <name type="scientific">Streptomyces griseicoloratus</name>
    <dbReference type="NCBI Taxonomy" id="2752516"/>
    <lineage>
        <taxon>Bacteria</taxon>
        <taxon>Bacillati</taxon>
        <taxon>Actinomycetota</taxon>
        <taxon>Actinomycetes</taxon>
        <taxon>Kitasatosporales</taxon>
        <taxon>Streptomycetaceae</taxon>
        <taxon>Streptomyces</taxon>
    </lineage>
</organism>
<protein>
    <submittedName>
        <fullName evidence="5">Polyketide synthase</fullName>
    </submittedName>
</protein>
<dbReference type="CDD" id="cd00833">
    <property type="entry name" value="PKS"/>
    <property type="match status" value="1"/>
</dbReference>
<dbReference type="PANTHER" id="PTHR43775:SF51">
    <property type="entry name" value="INACTIVE PHENOLPHTHIOCEROL SYNTHESIS POLYKETIDE SYNTHASE TYPE I PKS1-RELATED"/>
    <property type="match status" value="1"/>
</dbReference>
<feature type="region of interest" description="Disordered" evidence="3">
    <location>
        <begin position="1"/>
        <end position="28"/>
    </location>
</feature>
<name>A0A926L7L1_9ACTN</name>
<dbReference type="Gene3D" id="3.40.366.10">
    <property type="entry name" value="Malonyl-Coenzyme A Acyl Carrier Protein, domain 2"/>
    <property type="match status" value="1"/>
</dbReference>
<dbReference type="FunFam" id="3.40.47.10:FF:000019">
    <property type="entry name" value="Polyketide synthase type I"/>
    <property type="match status" value="1"/>
</dbReference>
<dbReference type="Pfam" id="PF00109">
    <property type="entry name" value="ketoacyl-synt"/>
    <property type="match status" value="1"/>
</dbReference>
<evidence type="ECO:0000256" key="1">
    <source>
        <dbReference type="ARBA" id="ARBA00022679"/>
    </source>
</evidence>
<comment type="caution">
    <text evidence="5">The sequence shown here is derived from an EMBL/GenBank/DDBJ whole genome shotgun (WGS) entry which is preliminary data.</text>
</comment>
<dbReference type="GO" id="GO:0033068">
    <property type="term" value="P:macrolide biosynthetic process"/>
    <property type="evidence" value="ECO:0007669"/>
    <property type="project" value="UniProtKB-ARBA"/>
</dbReference>
<dbReference type="InterPro" id="IPR016035">
    <property type="entry name" value="Acyl_Trfase/lysoPLipase"/>
</dbReference>
<evidence type="ECO:0000256" key="3">
    <source>
        <dbReference type="SAM" id="MobiDB-lite"/>
    </source>
</evidence>
<feature type="compositionally biased region" description="Polar residues" evidence="3">
    <location>
        <begin position="1"/>
        <end position="13"/>
    </location>
</feature>
<evidence type="ECO:0000313" key="6">
    <source>
        <dbReference type="Proteomes" id="UP000621210"/>
    </source>
</evidence>
<dbReference type="InterPro" id="IPR020841">
    <property type="entry name" value="PKS_Beta-ketoAc_synthase_dom"/>
</dbReference>
<dbReference type="AlphaFoldDB" id="A0A926L7L1"/>
<dbReference type="GO" id="GO:0004312">
    <property type="term" value="F:fatty acid synthase activity"/>
    <property type="evidence" value="ECO:0007669"/>
    <property type="project" value="TreeGrafter"/>
</dbReference>
<reference evidence="5" key="1">
    <citation type="submission" date="2020-09" db="EMBL/GenBank/DDBJ databases">
        <title>Streptomyces grisecoloratus sp. nov., isolated from cotton soil.</title>
        <authorList>
            <person name="Xing L."/>
        </authorList>
    </citation>
    <scope>NUCLEOTIDE SEQUENCE</scope>
    <source>
        <strain evidence="5">TRM S81-3</strain>
    </source>
</reference>
<dbReference type="Pfam" id="PF02801">
    <property type="entry name" value="Ketoacyl-synt_C"/>
    <property type="match status" value="1"/>
</dbReference>
<sequence length="587" mass="59899">MKGQPSVVTSENNPVAAGAPTGKAAKAGPGEPIAVVGLSCRFPGAAGPAEFWSLLREGASAVTDVPPGRWDEPADAAPGTREGARRGAFLPDVDHFDAGFFGISPREAAAMDPQQRLVLELAWEALEDAGIVPATLRGTSTAVFVGTLRDDYTNLLYQYGAEAVTQHTMTGVNRGVIANRVSYHLGLHGPSMTVDAAQSSSLVAVHLACESLRAGESATALAAGVNLNLLAENAITEERFGALSPDGVSYTFDARANGFVPGEGGGVVVLKPLSAALADGDRIHGVIRGTAVNNDGTTEGLTVPGRDAQEQVLRLAHERAALGPDEAVQYVELHGTGTPVGDPVEAAALGAALGAGRAPGDPLRVGSVKTNIGHLEGAAGIAGLIKTLLSIRHRELPASLNFETPNPAIPLEELGLAVQREHTAWPHPDRPLVAGVSSFGMGGTNAHAVVAEAPAGQVAEPPAGIPDAGAQDAPQALAWVVSARSEAALRAQAGRLAAFAADEDAPRPVDVGHSLATSRTVFAERAVVVGGDREELVAGLRALADDRPSGALVRAAGDTSAEAGGIAFLFTGQGAQRTGMGMELYDA</sequence>
<dbReference type="SUPFAM" id="SSF53901">
    <property type="entry name" value="Thiolase-like"/>
    <property type="match status" value="1"/>
</dbReference>
<dbReference type="SMART" id="SM00825">
    <property type="entry name" value="PKS_KS"/>
    <property type="match status" value="1"/>
</dbReference>
<reference evidence="5" key="2">
    <citation type="submission" date="2020-09" db="EMBL/GenBank/DDBJ databases">
        <authorList>
            <person name="Luo X."/>
        </authorList>
    </citation>
    <scope>NUCLEOTIDE SEQUENCE</scope>
    <source>
        <strain evidence="5">TRM S81-3</strain>
    </source>
</reference>
<dbReference type="PANTHER" id="PTHR43775">
    <property type="entry name" value="FATTY ACID SYNTHASE"/>
    <property type="match status" value="1"/>
</dbReference>
<gene>
    <name evidence="5" type="ORF">H0H10_33950</name>
</gene>
<feature type="non-terminal residue" evidence="5">
    <location>
        <position position="587"/>
    </location>
</feature>
<evidence type="ECO:0000256" key="2">
    <source>
        <dbReference type="ARBA" id="ARBA00023268"/>
    </source>
</evidence>
<keyword evidence="1" id="KW-0808">Transferase</keyword>
<feature type="compositionally biased region" description="Low complexity" evidence="3">
    <location>
        <begin position="14"/>
        <end position="28"/>
    </location>
</feature>
<accession>A0A926L7L1</accession>
<dbReference type="SUPFAM" id="SSF52151">
    <property type="entry name" value="FabD/lysophospholipase-like"/>
    <property type="match status" value="1"/>
</dbReference>
<dbReference type="InterPro" id="IPR050091">
    <property type="entry name" value="PKS_NRPS_Biosynth_Enz"/>
</dbReference>
<dbReference type="InterPro" id="IPR001227">
    <property type="entry name" value="Ac_transferase_dom_sf"/>
</dbReference>